<dbReference type="EMBL" id="CP144696">
    <property type="protein sequence ID" value="WVZ12623.1"/>
    <property type="molecule type" value="Genomic_DNA"/>
</dbReference>
<keyword evidence="2" id="KW-1185">Reference proteome</keyword>
<reference evidence="1 2" key="1">
    <citation type="journal article" date="2023" name="Life. Sci Alliance">
        <title>Evolutionary insights into 3D genome organization and epigenetic landscape of Vigna mungo.</title>
        <authorList>
            <person name="Junaid A."/>
            <person name="Singh B."/>
            <person name="Bhatia S."/>
        </authorList>
    </citation>
    <scope>NUCLEOTIDE SEQUENCE [LARGE SCALE GENOMIC DNA]</scope>
    <source>
        <strain evidence="1">Urdbean</strain>
    </source>
</reference>
<gene>
    <name evidence="1" type="ORF">V8G54_017153</name>
</gene>
<accession>A0AAQ3NQF7</accession>
<proteinExistence type="predicted"/>
<name>A0AAQ3NQF7_VIGMU</name>
<evidence type="ECO:0000313" key="2">
    <source>
        <dbReference type="Proteomes" id="UP001374535"/>
    </source>
</evidence>
<organism evidence="1 2">
    <name type="scientific">Vigna mungo</name>
    <name type="common">Black gram</name>
    <name type="synonym">Phaseolus mungo</name>
    <dbReference type="NCBI Taxonomy" id="3915"/>
    <lineage>
        <taxon>Eukaryota</taxon>
        <taxon>Viridiplantae</taxon>
        <taxon>Streptophyta</taxon>
        <taxon>Embryophyta</taxon>
        <taxon>Tracheophyta</taxon>
        <taxon>Spermatophyta</taxon>
        <taxon>Magnoliopsida</taxon>
        <taxon>eudicotyledons</taxon>
        <taxon>Gunneridae</taxon>
        <taxon>Pentapetalae</taxon>
        <taxon>rosids</taxon>
        <taxon>fabids</taxon>
        <taxon>Fabales</taxon>
        <taxon>Fabaceae</taxon>
        <taxon>Papilionoideae</taxon>
        <taxon>50 kb inversion clade</taxon>
        <taxon>NPAAA clade</taxon>
        <taxon>indigoferoid/millettioid clade</taxon>
        <taxon>Phaseoleae</taxon>
        <taxon>Vigna</taxon>
    </lineage>
</organism>
<evidence type="ECO:0000313" key="1">
    <source>
        <dbReference type="EMBL" id="WVZ12623.1"/>
    </source>
</evidence>
<dbReference type="AlphaFoldDB" id="A0AAQ3NQF7"/>
<dbReference type="Proteomes" id="UP001374535">
    <property type="component" value="Chromosome 5"/>
</dbReference>
<protein>
    <submittedName>
        <fullName evidence="1">Uncharacterized protein</fullName>
    </submittedName>
</protein>
<sequence length="165" mass="18123">MSSSDNDFFGRGYRKKMSSSDDDSFWIVKSSLLILLQQSGKKQPSEVASSANHYVAVSSCFRISNGYSIVCLPHSTPTLRFDVSPKHPSIRPLASQEGDDTFEPPVISTDEKKLMTSLNPICEEEAEGEAVMPCGSVSEVQKEVCKVGGGYKLQTRKLRLGLSRI</sequence>